<evidence type="ECO:0000313" key="2">
    <source>
        <dbReference type="Proteomes" id="UP001181355"/>
    </source>
</evidence>
<sequence>MSSLLAEILKSHHFEVELKACVAVIDKGHEERFLLGAKEFASPGQIPSHLVCVVNKTVLLDFGLGNARRTFAPDLFHGLILPLDDYHARGGGVLCSARLMNKYEIHYLVDALPETLGDRIRDQEAVLQKALKDYRRYARNRLKFNVAKAFKSVYKTNLFSAKKSPELARIAGDFNATWST</sequence>
<evidence type="ECO:0000313" key="1">
    <source>
        <dbReference type="EMBL" id="WMW80491.1"/>
    </source>
</evidence>
<dbReference type="EMBL" id="CP133720">
    <property type="protein sequence ID" value="WMW80491.1"/>
    <property type="molecule type" value="Genomic_DNA"/>
</dbReference>
<protein>
    <submittedName>
        <fullName evidence="1">Uncharacterized protein</fullName>
    </submittedName>
</protein>
<reference evidence="1" key="1">
    <citation type="submission" date="2023-09" db="EMBL/GenBank/DDBJ databases">
        <title>Undibacterium sp. 20NA77.5 isolated from freshwater.</title>
        <authorList>
            <person name="Le V."/>
            <person name="Ko S.-R."/>
            <person name="Ahn C.-Y."/>
            <person name="Oh H.-M."/>
        </authorList>
    </citation>
    <scope>NUCLEOTIDE SEQUENCE</scope>
    <source>
        <strain evidence="1">20NA77.5</strain>
    </source>
</reference>
<keyword evidence="2" id="KW-1185">Reference proteome</keyword>
<name>A0ABY9RHR3_9BURK</name>
<accession>A0ABY9RHR3</accession>
<dbReference type="RefSeq" id="WP_309481984.1">
    <property type="nucleotide sequence ID" value="NZ_CP133720.1"/>
</dbReference>
<organism evidence="1 2">
    <name type="scientific">Undibacterium cyanobacteriorum</name>
    <dbReference type="NCBI Taxonomy" id="3073561"/>
    <lineage>
        <taxon>Bacteria</taxon>
        <taxon>Pseudomonadati</taxon>
        <taxon>Pseudomonadota</taxon>
        <taxon>Betaproteobacteria</taxon>
        <taxon>Burkholderiales</taxon>
        <taxon>Oxalobacteraceae</taxon>
        <taxon>Undibacterium</taxon>
    </lineage>
</organism>
<proteinExistence type="predicted"/>
<gene>
    <name evidence="1" type="ORF">RF679_17905</name>
</gene>
<dbReference type="Proteomes" id="UP001181355">
    <property type="component" value="Chromosome"/>
</dbReference>